<evidence type="ECO:0000313" key="1">
    <source>
        <dbReference type="EMBL" id="KAJ8879986.1"/>
    </source>
</evidence>
<sequence>MSQSSTERCMYNGLLKGFSSKQFLLDLPIMYDILAELAILSENLQKRNASIVYASASLNLSKRSLWHSNFRGLNCDQEWTQQLLSSVANNLKKRLFTTISTHGLTSASSETDIKSVQYEMLLNQIKVLDCDQWPADLPAGYGDEEIQNLCTRFQLNASKMRDYLDNSHCIP</sequence>
<organism evidence="1 2">
    <name type="scientific">Dryococelus australis</name>
    <dbReference type="NCBI Taxonomy" id="614101"/>
    <lineage>
        <taxon>Eukaryota</taxon>
        <taxon>Metazoa</taxon>
        <taxon>Ecdysozoa</taxon>
        <taxon>Arthropoda</taxon>
        <taxon>Hexapoda</taxon>
        <taxon>Insecta</taxon>
        <taxon>Pterygota</taxon>
        <taxon>Neoptera</taxon>
        <taxon>Polyneoptera</taxon>
        <taxon>Phasmatodea</taxon>
        <taxon>Verophasmatodea</taxon>
        <taxon>Anareolatae</taxon>
        <taxon>Phasmatidae</taxon>
        <taxon>Eurycanthinae</taxon>
        <taxon>Dryococelus</taxon>
    </lineage>
</organism>
<evidence type="ECO:0000313" key="2">
    <source>
        <dbReference type="Proteomes" id="UP001159363"/>
    </source>
</evidence>
<dbReference type="Proteomes" id="UP001159363">
    <property type="component" value="Chromosome 6"/>
</dbReference>
<comment type="caution">
    <text evidence="1">The sequence shown here is derived from an EMBL/GenBank/DDBJ whole genome shotgun (WGS) entry which is preliminary data.</text>
</comment>
<dbReference type="EMBL" id="JARBHB010000007">
    <property type="protein sequence ID" value="KAJ8879986.1"/>
    <property type="molecule type" value="Genomic_DNA"/>
</dbReference>
<gene>
    <name evidence="1" type="ORF">PR048_020607</name>
</gene>
<keyword evidence="2" id="KW-1185">Reference proteome</keyword>
<reference evidence="1 2" key="1">
    <citation type="submission" date="2023-02" db="EMBL/GenBank/DDBJ databases">
        <title>LHISI_Scaffold_Assembly.</title>
        <authorList>
            <person name="Stuart O.P."/>
            <person name="Cleave R."/>
            <person name="Magrath M.J.L."/>
            <person name="Mikheyev A.S."/>
        </authorList>
    </citation>
    <scope>NUCLEOTIDE SEQUENCE [LARGE SCALE GENOMIC DNA]</scope>
    <source>
        <strain evidence="1">Daus_M_001</strain>
        <tissue evidence="1">Leg muscle</tissue>
    </source>
</reference>
<protein>
    <submittedName>
        <fullName evidence="1">Uncharacterized protein</fullName>
    </submittedName>
</protein>
<name>A0ABQ9H6U1_9NEOP</name>
<accession>A0ABQ9H6U1</accession>
<proteinExistence type="predicted"/>